<dbReference type="GO" id="GO:0016020">
    <property type="term" value="C:membrane"/>
    <property type="evidence" value="ECO:0007669"/>
    <property type="project" value="UniProtKB-SubCell"/>
</dbReference>
<feature type="compositionally biased region" description="Polar residues" evidence="6">
    <location>
        <begin position="7"/>
        <end position="16"/>
    </location>
</feature>
<dbReference type="Gene3D" id="2.40.50.90">
    <property type="match status" value="1"/>
</dbReference>
<dbReference type="GeneTree" id="ENSGT00940000154019"/>
<dbReference type="SUPFAM" id="SSF50199">
    <property type="entry name" value="Staphylococcal nuclease"/>
    <property type="match status" value="1"/>
</dbReference>
<dbReference type="Ensembl" id="ENSMODT00000020039.4">
    <property type="protein sequence ID" value="ENSMODP00000019685.4"/>
    <property type="gene ID" value="ENSMODG00000015775.4"/>
</dbReference>
<gene>
    <name evidence="7" type="primary">SLC33A1</name>
</gene>
<feature type="region of interest" description="Disordered" evidence="6">
    <location>
        <begin position="1"/>
        <end position="82"/>
    </location>
</feature>
<organism evidence="7 8">
    <name type="scientific">Monodelphis domestica</name>
    <name type="common">Gray short-tailed opossum</name>
    <dbReference type="NCBI Taxonomy" id="13616"/>
    <lineage>
        <taxon>Eukaryota</taxon>
        <taxon>Metazoa</taxon>
        <taxon>Chordata</taxon>
        <taxon>Craniata</taxon>
        <taxon>Vertebrata</taxon>
        <taxon>Euteleostomi</taxon>
        <taxon>Mammalia</taxon>
        <taxon>Metatheria</taxon>
        <taxon>Didelphimorphia</taxon>
        <taxon>Didelphidae</taxon>
        <taxon>Monodelphis</taxon>
    </lineage>
</organism>
<name>F6Z4E9_MONDO</name>
<evidence type="ECO:0000256" key="3">
    <source>
        <dbReference type="ARBA" id="ARBA00022989"/>
    </source>
</evidence>
<dbReference type="HOGENOM" id="CLU_069834_0_0_1"/>
<keyword evidence="2" id="KW-0812">Transmembrane</keyword>
<dbReference type="eggNOG" id="ENOG502QR9T">
    <property type="taxonomic scope" value="Eukaryota"/>
</dbReference>
<dbReference type="InterPro" id="IPR035437">
    <property type="entry name" value="SNase_OB-fold_sf"/>
</dbReference>
<reference evidence="7" key="3">
    <citation type="submission" date="2025-09" db="UniProtKB">
        <authorList>
            <consortium name="Ensembl"/>
        </authorList>
    </citation>
    <scope>IDENTIFICATION</scope>
</reference>
<evidence type="ECO:0000313" key="8">
    <source>
        <dbReference type="Proteomes" id="UP000002280"/>
    </source>
</evidence>
<evidence type="ECO:0000313" key="7">
    <source>
        <dbReference type="Ensembl" id="ENSMODP00000019685.4"/>
    </source>
</evidence>
<dbReference type="InterPro" id="IPR042421">
    <property type="entry name" value="C3orf33-like"/>
</dbReference>
<keyword evidence="4" id="KW-0007">Acetylation</keyword>
<feature type="compositionally biased region" description="Polar residues" evidence="6">
    <location>
        <begin position="38"/>
        <end position="50"/>
    </location>
</feature>
<comment type="subcellular location">
    <subcellularLocation>
        <location evidence="1">Membrane</location>
        <topology evidence="1">Single-pass membrane protein</topology>
    </subcellularLocation>
</comment>
<evidence type="ECO:0000256" key="6">
    <source>
        <dbReference type="SAM" id="MobiDB-lite"/>
    </source>
</evidence>
<accession>F6Z4E9</accession>
<keyword evidence="8" id="KW-1185">Reference proteome</keyword>
<evidence type="ECO:0000256" key="5">
    <source>
        <dbReference type="ARBA" id="ARBA00023136"/>
    </source>
</evidence>
<evidence type="ECO:0000256" key="2">
    <source>
        <dbReference type="ARBA" id="ARBA00022692"/>
    </source>
</evidence>
<dbReference type="AlphaFoldDB" id="F6Z4E9"/>
<reference evidence="7 8" key="1">
    <citation type="journal article" date="2007" name="Nature">
        <title>Genome of the marsupial Monodelphis domestica reveals innovation in non-coding sequences.</title>
        <authorList>
            <person name="Mikkelsen T.S."/>
            <person name="Wakefield M.J."/>
            <person name="Aken B."/>
            <person name="Amemiya C.T."/>
            <person name="Chang J.L."/>
            <person name="Duke S."/>
            <person name="Garber M."/>
            <person name="Gentles A.J."/>
            <person name="Goodstadt L."/>
            <person name="Heger A."/>
            <person name="Jurka J."/>
            <person name="Kamal M."/>
            <person name="Mauceli E."/>
            <person name="Searle S.M."/>
            <person name="Sharpe T."/>
            <person name="Baker M.L."/>
            <person name="Batzer M.A."/>
            <person name="Benos P.V."/>
            <person name="Belov K."/>
            <person name="Clamp M."/>
            <person name="Cook A."/>
            <person name="Cuff J."/>
            <person name="Das R."/>
            <person name="Davidow L."/>
            <person name="Deakin J.E."/>
            <person name="Fazzari M.J."/>
            <person name="Glass J.L."/>
            <person name="Grabherr M."/>
            <person name="Greally J.M."/>
            <person name="Gu W."/>
            <person name="Hore T.A."/>
            <person name="Huttley G.A."/>
            <person name="Kleber M."/>
            <person name="Jirtle R.L."/>
            <person name="Koina E."/>
            <person name="Lee J.T."/>
            <person name="Mahony S."/>
            <person name="Marra M.A."/>
            <person name="Miller R.D."/>
            <person name="Nicholls R.D."/>
            <person name="Oda M."/>
            <person name="Papenfuss A.T."/>
            <person name="Parra Z.E."/>
            <person name="Pollock D.D."/>
            <person name="Ray D.A."/>
            <person name="Schein J.E."/>
            <person name="Speed T.P."/>
            <person name="Thompson K."/>
            <person name="VandeBerg J.L."/>
            <person name="Wade C.M."/>
            <person name="Walker J.A."/>
            <person name="Waters P.D."/>
            <person name="Webber C."/>
            <person name="Weidman J.R."/>
            <person name="Xie X."/>
            <person name="Zody M.C."/>
            <person name="Baldwin J."/>
            <person name="Abdouelleil A."/>
            <person name="Abdulkadir J."/>
            <person name="Abebe A."/>
            <person name="Abera B."/>
            <person name="Abreu J."/>
            <person name="Acer S.C."/>
            <person name="Aftuck L."/>
            <person name="Alexander A."/>
            <person name="An P."/>
            <person name="Anderson E."/>
            <person name="Anderson S."/>
            <person name="Arachi H."/>
            <person name="Azer M."/>
            <person name="Bachantsang P."/>
            <person name="Barry A."/>
            <person name="Bayul T."/>
            <person name="Berlin A."/>
            <person name="Bessette D."/>
            <person name="Bloom T."/>
            <person name="Bloom T."/>
            <person name="Boguslavskiy L."/>
            <person name="Bonnet C."/>
            <person name="Boukhgalter B."/>
            <person name="Bourzgui I."/>
            <person name="Brown A."/>
            <person name="Cahill P."/>
            <person name="Channer S."/>
            <person name="Cheshatsang Y."/>
            <person name="Chuda L."/>
            <person name="Citroen M."/>
            <person name="Collymore A."/>
            <person name="Cooke P."/>
            <person name="Costello M."/>
            <person name="D'Aco K."/>
            <person name="Daza R."/>
            <person name="De Haan G."/>
            <person name="DeGray S."/>
            <person name="DeMaso C."/>
            <person name="Dhargay N."/>
            <person name="Dooley K."/>
            <person name="Dooley E."/>
            <person name="Doricent M."/>
            <person name="Dorje P."/>
            <person name="Dorjee K."/>
            <person name="Dupes A."/>
            <person name="Elong R."/>
            <person name="Falk J."/>
            <person name="Farina A."/>
            <person name="Faro S."/>
            <person name="Ferguson D."/>
            <person name="Fisher S."/>
            <person name="Foley C.D."/>
            <person name="Franke A."/>
            <person name="Friedrich D."/>
            <person name="Gadbois L."/>
            <person name="Gearin G."/>
            <person name="Gearin C.R."/>
            <person name="Giannoukos G."/>
            <person name="Goode T."/>
            <person name="Graham J."/>
            <person name="Grandbois E."/>
            <person name="Grewal S."/>
            <person name="Gyaltsen K."/>
            <person name="Hafez N."/>
            <person name="Hagos B."/>
            <person name="Hall J."/>
            <person name="Henson C."/>
            <person name="Hollinger A."/>
            <person name="Honan T."/>
            <person name="Huard M.D."/>
            <person name="Hughes L."/>
            <person name="Hurhula B."/>
            <person name="Husby M.E."/>
            <person name="Kamat A."/>
            <person name="Kanga B."/>
            <person name="Kashin S."/>
            <person name="Khazanovich D."/>
            <person name="Kisner P."/>
            <person name="Lance K."/>
            <person name="Lara M."/>
            <person name="Lee W."/>
            <person name="Lennon N."/>
            <person name="Letendre F."/>
            <person name="LeVine R."/>
            <person name="Lipovsky A."/>
            <person name="Liu X."/>
            <person name="Liu J."/>
            <person name="Liu S."/>
            <person name="Lokyitsang T."/>
            <person name="Lokyitsang Y."/>
            <person name="Lubonja R."/>
            <person name="Lui A."/>
            <person name="MacDonald P."/>
            <person name="Magnisalis V."/>
            <person name="Maru K."/>
            <person name="Matthews C."/>
            <person name="McCusker W."/>
            <person name="McDonough S."/>
            <person name="Mehta T."/>
            <person name="Meldrim J."/>
            <person name="Meneus L."/>
            <person name="Mihai O."/>
            <person name="Mihalev A."/>
            <person name="Mihova T."/>
            <person name="Mittelman R."/>
            <person name="Mlenga V."/>
            <person name="Montmayeur A."/>
            <person name="Mulrain L."/>
            <person name="Navidi A."/>
            <person name="Naylor J."/>
            <person name="Negash T."/>
            <person name="Nguyen T."/>
            <person name="Nguyen N."/>
            <person name="Nicol R."/>
            <person name="Norbu C."/>
            <person name="Norbu N."/>
            <person name="Novod N."/>
            <person name="O'Neill B."/>
            <person name="Osman S."/>
            <person name="Markiewicz E."/>
            <person name="Oyono O.L."/>
            <person name="Patti C."/>
            <person name="Phunkhang P."/>
            <person name="Pierre F."/>
            <person name="Priest M."/>
            <person name="Raghuraman S."/>
            <person name="Rege F."/>
            <person name="Reyes R."/>
            <person name="Rise C."/>
            <person name="Rogov P."/>
            <person name="Ross K."/>
            <person name="Ryan E."/>
            <person name="Settipalli S."/>
            <person name="Shea T."/>
            <person name="Sherpa N."/>
            <person name="Shi L."/>
            <person name="Shih D."/>
            <person name="Sparrow T."/>
            <person name="Spaulding J."/>
            <person name="Stalker J."/>
            <person name="Stange-Thomann N."/>
            <person name="Stavropoulos S."/>
            <person name="Stone C."/>
            <person name="Strader C."/>
            <person name="Tesfaye S."/>
            <person name="Thomson T."/>
            <person name="Thoulutsang Y."/>
            <person name="Thoulutsang D."/>
            <person name="Topham K."/>
            <person name="Topping I."/>
            <person name="Tsamla T."/>
            <person name="Vassiliev H."/>
            <person name="Vo A."/>
            <person name="Wangchuk T."/>
            <person name="Wangdi T."/>
            <person name="Weiand M."/>
            <person name="Wilkinson J."/>
            <person name="Wilson A."/>
            <person name="Yadav S."/>
            <person name="Young G."/>
            <person name="Yu Q."/>
            <person name="Zembek L."/>
            <person name="Zhong D."/>
            <person name="Zimmer A."/>
            <person name="Zwirko Z."/>
            <person name="Jaffe D.B."/>
            <person name="Alvarez P."/>
            <person name="Brockman W."/>
            <person name="Butler J."/>
            <person name="Chin C."/>
            <person name="Gnerre S."/>
            <person name="MacCallum I."/>
            <person name="Graves J.A."/>
            <person name="Ponting C.P."/>
            <person name="Breen M."/>
            <person name="Samollow P.B."/>
            <person name="Lander E.S."/>
            <person name="Lindblad-Toh K."/>
        </authorList>
    </citation>
    <scope>NUCLEOTIDE SEQUENCE [LARGE SCALE GENOMIC DNA]</scope>
</reference>
<dbReference type="Bgee" id="ENSMODG00000015775">
    <property type="expression patterns" value="Expressed in spermatocyte and 18 other cell types or tissues"/>
</dbReference>
<proteinExistence type="predicted"/>
<protein>
    <submittedName>
        <fullName evidence="7">Solute carrier family 33 member 1</fullName>
    </submittedName>
</protein>
<dbReference type="ExpressionAtlas" id="F6Z4E9">
    <property type="expression patterns" value="baseline"/>
</dbReference>
<dbReference type="PANTHER" id="PTHR28434">
    <property type="entry name" value="PROTEIN C3ORF33"/>
    <property type="match status" value="1"/>
</dbReference>
<evidence type="ECO:0000256" key="4">
    <source>
        <dbReference type="ARBA" id="ARBA00022990"/>
    </source>
</evidence>
<keyword evidence="3" id="KW-1133">Transmembrane helix</keyword>
<dbReference type="Proteomes" id="UP000002280">
    <property type="component" value="Chromosome 7"/>
</dbReference>
<evidence type="ECO:0000256" key="1">
    <source>
        <dbReference type="ARBA" id="ARBA00004167"/>
    </source>
</evidence>
<dbReference type="FunFam" id="2.40.50.90:FF:000024">
    <property type="entry name" value="Chromosome 3 C3orf33 homolog"/>
    <property type="match status" value="1"/>
</dbReference>
<dbReference type="PANTHER" id="PTHR28434:SF1">
    <property type="entry name" value="PROTEIN C3ORF33"/>
    <property type="match status" value="1"/>
</dbReference>
<keyword evidence="5" id="KW-0472">Membrane</keyword>
<dbReference type="OrthoDB" id="6220511at2759"/>
<reference evidence="7" key="2">
    <citation type="submission" date="2025-08" db="UniProtKB">
        <authorList>
            <consortium name="Ensembl"/>
        </authorList>
    </citation>
    <scope>IDENTIFICATION</scope>
</reference>
<sequence length="364" mass="41747">MEDPCSRCSQEQTLERAQTPPPDQPGHQLIRLIPRVPRTQQMPGSPNNVSFPEMSELLNRPPKVPSPPSSRQEGQLSDRDDDGAEFDFNVVARLSQWADENLCLIRNISTGMAVVGLILLAKSIKLTNKFISSSDIPEEFIKNNVKLQGRLRRITENGLKVEHTPITVPLISRWRKQPYGVLLVKIAGVELTEAGWGWLQKELKPSQKLWFQLLAKENSALLCLLLVEKGRFFNVCLNEEILRRGLGRTVLIKELDHESKIFWTVHKNLLKAELKAMKKGEGLWKEQSEIVTYVKKFKGSWREIWCEDGQSVKKGVSLDTVLKTSTYYQMLKRRYEKYKENVSNSFFVMKIKEFLAGLKAGKRK</sequence>